<keyword evidence="1" id="KW-0472">Membrane</keyword>
<accession>A0A4R7KSN9</accession>
<reference evidence="2 3" key="1">
    <citation type="submission" date="2019-03" db="EMBL/GenBank/DDBJ databases">
        <title>Genomic Encyclopedia of Type Strains, Phase IV (KMG-IV): sequencing the most valuable type-strain genomes for metagenomic binning, comparative biology and taxonomic classification.</title>
        <authorList>
            <person name="Goeker M."/>
        </authorList>
    </citation>
    <scope>NUCLEOTIDE SEQUENCE [LARGE SCALE GENOMIC DNA]</scope>
    <source>
        <strain evidence="2 3">DSM 24455</strain>
    </source>
</reference>
<evidence type="ECO:0000313" key="3">
    <source>
        <dbReference type="Proteomes" id="UP000295325"/>
    </source>
</evidence>
<sequence length="32" mass="3819">MFDLIFIAILLVCFGFMIIFTYWCDKQIDGIQ</sequence>
<evidence type="ECO:0000256" key="1">
    <source>
        <dbReference type="SAM" id="Phobius"/>
    </source>
</evidence>
<comment type="caution">
    <text evidence="2">The sequence shown here is derived from an EMBL/GenBank/DDBJ whole genome shotgun (WGS) entry which is preliminary data.</text>
</comment>
<keyword evidence="1" id="KW-1133">Transmembrane helix</keyword>
<name>A0A4R7KSN9_9CLOT</name>
<keyword evidence="1" id="KW-0812">Transmembrane</keyword>
<organism evidence="2 3">
    <name type="scientific">Fonticella tunisiensis</name>
    <dbReference type="NCBI Taxonomy" id="1096341"/>
    <lineage>
        <taxon>Bacteria</taxon>
        <taxon>Bacillati</taxon>
        <taxon>Bacillota</taxon>
        <taxon>Clostridia</taxon>
        <taxon>Eubacteriales</taxon>
        <taxon>Clostridiaceae</taxon>
        <taxon>Fonticella</taxon>
    </lineage>
</organism>
<feature type="transmembrane region" description="Helical" evidence="1">
    <location>
        <begin position="6"/>
        <end position="24"/>
    </location>
</feature>
<protein>
    <submittedName>
        <fullName evidence="2">Uncharacterized protein</fullName>
    </submittedName>
</protein>
<keyword evidence="3" id="KW-1185">Reference proteome</keyword>
<proteinExistence type="predicted"/>
<dbReference type="AlphaFoldDB" id="A0A4R7KSN9"/>
<evidence type="ECO:0000313" key="2">
    <source>
        <dbReference type="EMBL" id="TDT62778.1"/>
    </source>
</evidence>
<dbReference type="EMBL" id="SOAZ01000003">
    <property type="protein sequence ID" value="TDT62778.1"/>
    <property type="molecule type" value="Genomic_DNA"/>
</dbReference>
<dbReference type="Proteomes" id="UP000295325">
    <property type="component" value="Unassembled WGS sequence"/>
</dbReference>
<gene>
    <name evidence="2" type="ORF">EDD71_10351</name>
</gene>